<protein>
    <submittedName>
        <fullName evidence="2">Uncharacterized protein</fullName>
    </submittedName>
</protein>
<accession>A0A915L3J2</accession>
<dbReference type="WBParaSite" id="nRc.2.0.1.t45311-RA">
    <property type="protein sequence ID" value="nRc.2.0.1.t45311-RA"/>
    <property type="gene ID" value="nRc.2.0.1.g45311"/>
</dbReference>
<evidence type="ECO:0000313" key="1">
    <source>
        <dbReference type="Proteomes" id="UP000887565"/>
    </source>
</evidence>
<name>A0A915L3J2_ROMCU</name>
<keyword evidence="1" id="KW-1185">Reference proteome</keyword>
<evidence type="ECO:0000313" key="2">
    <source>
        <dbReference type="WBParaSite" id="nRc.2.0.1.t45311-RA"/>
    </source>
</evidence>
<sequence length="99" mass="11287">MRSDNYLIETMPERNFLIVCSTILTLTIYKPCTTSLLSVIRKLQGIVVDQQQRNATSIVTFSIATYYVIIGVNTNESISDKMFKLIQFSTADLILFKNK</sequence>
<organism evidence="1 2">
    <name type="scientific">Romanomermis culicivorax</name>
    <name type="common">Nematode worm</name>
    <dbReference type="NCBI Taxonomy" id="13658"/>
    <lineage>
        <taxon>Eukaryota</taxon>
        <taxon>Metazoa</taxon>
        <taxon>Ecdysozoa</taxon>
        <taxon>Nematoda</taxon>
        <taxon>Enoplea</taxon>
        <taxon>Dorylaimia</taxon>
        <taxon>Mermithida</taxon>
        <taxon>Mermithoidea</taxon>
        <taxon>Mermithidae</taxon>
        <taxon>Romanomermis</taxon>
    </lineage>
</organism>
<dbReference type="Proteomes" id="UP000887565">
    <property type="component" value="Unplaced"/>
</dbReference>
<proteinExistence type="predicted"/>
<reference evidence="2" key="1">
    <citation type="submission" date="2022-11" db="UniProtKB">
        <authorList>
            <consortium name="WormBaseParasite"/>
        </authorList>
    </citation>
    <scope>IDENTIFICATION</scope>
</reference>
<dbReference type="AlphaFoldDB" id="A0A915L3J2"/>